<keyword evidence="1" id="KW-0862">Zinc</keyword>
<evidence type="ECO:0000259" key="2">
    <source>
        <dbReference type="PROSITE" id="PS50966"/>
    </source>
</evidence>
<dbReference type="RefSeq" id="WP_221871669.1">
    <property type="nucleotide sequence ID" value="NZ_JACWFH010000007.1"/>
</dbReference>
<name>A0ABS7K1H9_9BACI</name>
<keyword evidence="1" id="KW-0479">Metal-binding</keyword>
<comment type="caution">
    <text evidence="3">The sequence shown here is derived from an EMBL/GenBank/DDBJ whole genome shotgun (WGS) entry which is preliminary data.</text>
</comment>
<dbReference type="Pfam" id="PF04434">
    <property type="entry name" value="SWIM"/>
    <property type="match status" value="1"/>
</dbReference>
<keyword evidence="4" id="KW-1185">Reference proteome</keyword>
<protein>
    <submittedName>
        <fullName evidence="3">SWIM zinc finger family protein</fullName>
    </submittedName>
</protein>
<gene>
    <name evidence="3" type="ORF">H0185_04730</name>
</gene>
<feature type="domain" description="SWIM-type" evidence="2">
    <location>
        <begin position="48"/>
        <end position="86"/>
    </location>
</feature>
<organism evidence="3 4">
    <name type="scientific">Mesobacillus maritimus</name>
    <dbReference type="NCBI Taxonomy" id="1643336"/>
    <lineage>
        <taxon>Bacteria</taxon>
        <taxon>Bacillati</taxon>
        <taxon>Bacillota</taxon>
        <taxon>Bacilli</taxon>
        <taxon>Bacillales</taxon>
        <taxon>Bacillaceae</taxon>
        <taxon>Mesobacillus</taxon>
    </lineage>
</organism>
<sequence>MNLSNFEQYLQNQILERGLDYFHRGMIDTLETDDGHHYLADVDGTDIYTVDVYLNDVDDIVDSSCDCPYDYDDYCKHQAAVLYAIREQKALKRKSFKKEKQPNLPSMLRSLKKDELIRIILEITDDNPDIKEQLLYTYSPTKNERTASEKLIKESIRRASRKGFIEWNQVNNALQGAEMVLEKAQSKIVQGDFENAVLLGITVLSNVVEMIDYSDDSNGSIGAVISWCIQIIDQAISSGFEFGHLQEQSELFDAIVKEAMNEQYDGWSEWRFDLLRLCIPFCGGKKLRSKLEETLASLLKQTTKDSWSGEYDRTQLKKLQLAIMETFDDEEKIEEFIYEHLHLHDFREIAIEHAFAKGQFDKVIQLALEGERMAAKKWPGLVNTFRQYRYQVYEVTGELEKQKELAEEFLLGNDYSYYEKLKNLYTSKEWSEELNRLLSLFQKENRLSATYLSIIKEERLTTHILDFCNHHLSSVTELYPYFEESHPEELNRLFTEYILKAAEEASDRKKYKGVTSIIKKYSKVCGTAQPIALIETLKETYKRRPAFVDELEKVRI</sequence>
<proteinExistence type="predicted"/>
<evidence type="ECO:0000313" key="3">
    <source>
        <dbReference type="EMBL" id="MBY0096108.1"/>
    </source>
</evidence>
<dbReference type="PROSITE" id="PS50966">
    <property type="entry name" value="ZF_SWIM"/>
    <property type="match status" value="1"/>
</dbReference>
<evidence type="ECO:0000256" key="1">
    <source>
        <dbReference type="PROSITE-ProRule" id="PRU00325"/>
    </source>
</evidence>
<keyword evidence="1" id="KW-0863">Zinc-finger</keyword>
<evidence type="ECO:0000313" key="4">
    <source>
        <dbReference type="Proteomes" id="UP000769780"/>
    </source>
</evidence>
<accession>A0ABS7K1H9</accession>
<dbReference type="EMBL" id="JACWFH010000007">
    <property type="protein sequence ID" value="MBY0096108.1"/>
    <property type="molecule type" value="Genomic_DNA"/>
</dbReference>
<dbReference type="Proteomes" id="UP000769780">
    <property type="component" value="Unassembled WGS sequence"/>
</dbReference>
<dbReference type="InterPro" id="IPR007527">
    <property type="entry name" value="Znf_SWIM"/>
</dbReference>
<reference evidence="3 4" key="1">
    <citation type="submission" date="2020-07" db="EMBL/GenBank/DDBJ databases">
        <title>Fungal Genomes of the International Space Station.</title>
        <authorList>
            <person name="Seuylemezian A."/>
            <person name="Singh N.K."/>
            <person name="Wood J."/>
            <person name="Venkateswaran K."/>
        </authorList>
    </citation>
    <scope>NUCLEOTIDE SEQUENCE [LARGE SCALE GENOMIC DNA]</scope>
    <source>
        <strain evidence="3 4">PL-B2</strain>
    </source>
</reference>